<evidence type="ECO:0000256" key="1">
    <source>
        <dbReference type="ARBA" id="ARBA00006581"/>
    </source>
</evidence>
<dbReference type="GO" id="GO:0006226">
    <property type="term" value="P:dUMP biosynthetic process"/>
    <property type="evidence" value="ECO:0007669"/>
    <property type="project" value="InterPro"/>
</dbReference>
<keyword evidence="3" id="KW-0378">Hydrolase</keyword>
<dbReference type="SUPFAM" id="SSF51283">
    <property type="entry name" value="dUTPase-like"/>
    <property type="match status" value="1"/>
</dbReference>
<evidence type="ECO:0000256" key="5">
    <source>
        <dbReference type="ARBA" id="ARBA00047686"/>
    </source>
</evidence>
<dbReference type="GO" id="GO:0046081">
    <property type="term" value="P:dUTP catabolic process"/>
    <property type="evidence" value="ECO:0007669"/>
    <property type="project" value="InterPro"/>
</dbReference>
<proteinExistence type="inferred from homology"/>
<protein>
    <recommendedName>
        <fullName evidence="2">dUTP diphosphatase</fullName>
        <ecNumber evidence="2">3.6.1.23</ecNumber>
    </recommendedName>
</protein>
<name>A0A2M8ENY6_9BACT</name>
<evidence type="ECO:0000259" key="6">
    <source>
        <dbReference type="Pfam" id="PF00692"/>
    </source>
</evidence>
<dbReference type="InterPro" id="IPR033704">
    <property type="entry name" value="dUTPase_trimeric"/>
</dbReference>
<dbReference type="GO" id="GO:0004170">
    <property type="term" value="F:dUTP diphosphatase activity"/>
    <property type="evidence" value="ECO:0007669"/>
    <property type="project" value="UniProtKB-EC"/>
</dbReference>
<dbReference type="Gene3D" id="2.70.40.10">
    <property type="match status" value="1"/>
</dbReference>
<dbReference type="Pfam" id="PF00692">
    <property type="entry name" value="dUTPase"/>
    <property type="match status" value="1"/>
</dbReference>
<keyword evidence="4" id="KW-0546">Nucleotide metabolism</keyword>
<organism evidence="7 8">
    <name type="scientific">Candidatus Uhrbacteria bacterium CG_4_9_14_0_2_um_filter_41_50</name>
    <dbReference type="NCBI Taxonomy" id="1975031"/>
    <lineage>
        <taxon>Bacteria</taxon>
        <taxon>Candidatus Uhriibacteriota</taxon>
    </lineage>
</organism>
<evidence type="ECO:0000256" key="3">
    <source>
        <dbReference type="ARBA" id="ARBA00022801"/>
    </source>
</evidence>
<dbReference type="InterPro" id="IPR008181">
    <property type="entry name" value="dUTPase"/>
</dbReference>
<comment type="similarity">
    <text evidence="1">Belongs to the dUTPase family.</text>
</comment>
<gene>
    <name evidence="7" type="ORF">CO057_03520</name>
</gene>
<feature type="domain" description="dUTPase-like" evidence="6">
    <location>
        <begin position="41"/>
        <end position="167"/>
    </location>
</feature>
<dbReference type="GO" id="GO:0000287">
    <property type="term" value="F:magnesium ion binding"/>
    <property type="evidence" value="ECO:0007669"/>
    <property type="project" value="InterPro"/>
</dbReference>
<comment type="catalytic activity">
    <reaction evidence="5">
        <text>dUTP + H2O = dUMP + diphosphate + H(+)</text>
        <dbReference type="Rhea" id="RHEA:10248"/>
        <dbReference type="ChEBI" id="CHEBI:15377"/>
        <dbReference type="ChEBI" id="CHEBI:15378"/>
        <dbReference type="ChEBI" id="CHEBI:33019"/>
        <dbReference type="ChEBI" id="CHEBI:61555"/>
        <dbReference type="ChEBI" id="CHEBI:246422"/>
        <dbReference type="EC" id="3.6.1.23"/>
    </reaction>
</comment>
<evidence type="ECO:0000313" key="7">
    <source>
        <dbReference type="EMBL" id="PJC24367.1"/>
    </source>
</evidence>
<evidence type="ECO:0000256" key="2">
    <source>
        <dbReference type="ARBA" id="ARBA00012379"/>
    </source>
</evidence>
<dbReference type="AlphaFoldDB" id="A0A2M8ENY6"/>
<dbReference type="Proteomes" id="UP000230251">
    <property type="component" value="Unassembled WGS sequence"/>
</dbReference>
<reference evidence="8" key="1">
    <citation type="submission" date="2017-09" db="EMBL/GenBank/DDBJ databases">
        <title>Depth-based differentiation of microbial function through sediment-hosted aquifers and enrichment of novel symbionts in the deep terrestrial subsurface.</title>
        <authorList>
            <person name="Probst A.J."/>
            <person name="Ladd B."/>
            <person name="Jarett J.K."/>
            <person name="Geller-Mcgrath D.E."/>
            <person name="Sieber C.M.K."/>
            <person name="Emerson J.B."/>
            <person name="Anantharaman K."/>
            <person name="Thomas B.C."/>
            <person name="Malmstrom R."/>
            <person name="Stieglmeier M."/>
            <person name="Klingl A."/>
            <person name="Woyke T."/>
            <person name="Ryan C.M."/>
            <person name="Banfield J.F."/>
        </authorList>
    </citation>
    <scope>NUCLEOTIDE SEQUENCE [LARGE SCALE GENOMIC DNA]</scope>
</reference>
<evidence type="ECO:0000256" key="4">
    <source>
        <dbReference type="ARBA" id="ARBA00023080"/>
    </source>
</evidence>
<dbReference type="EMBL" id="PFSI01000050">
    <property type="protein sequence ID" value="PJC24367.1"/>
    <property type="molecule type" value="Genomic_DNA"/>
</dbReference>
<evidence type="ECO:0000313" key="8">
    <source>
        <dbReference type="Proteomes" id="UP000230251"/>
    </source>
</evidence>
<dbReference type="CDD" id="cd07557">
    <property type="entry name" value="trimeric_dUTPase"/>
    <property type="match status" value="1"/>
</dbReference>
<accession>A0A2M8ENY6</accession>
<dbReference type="PANTHER" id="PTHR11241:SF0">
    <property type="entry name" value="DEOXYURIDINE 5'-TRIPHOSPHATE NUCLEOTIDOHYDROLASE"/>
    <property type="match status" value="1"/>
</dbReference>
<dbReference type="InterPro" id="IPR036157">
    <property type="entry name" value="dUTPase-like_sf"/>
</dbReference>
<comment type="caution">
    <text evidence="7">The sequence shown here is derived from an EMBL/GenBank/DDBJ whole genome shotgun (WGS) entry which is preliminary data.</text>
</comment>
<dbReference type="InterPro" id="IPR029054">
    <property type="entry name" value="dUTPase-like"/>
</dbReference>
<dbReference type="EC" id="3.6.1.23" evidence="2"/>
<sequence length="170" mass="18798">MKKMNSFQCLMWTVFLASLKTLLPLERMKIKFKKLHPLAVTPEYKTAGAAAFDIGLIEDIKISPRSFLKVRTGLVIATPENHVLILASRSSNPVKKGIDFANSIGVIDSDYCGPNDELFLILENITDEIVELRAGDRVAQGMFIPVTRGEFEEMDIIESTDRGGHGSTGN</sequence>
<dbReference type="PANTHER" id="PTHR11241">
    <property type="entry name" value="DEOXYURIDINE 5'-TRIPHOSPHATE NUCLEOTIDOHYDROLASE"/>
    <property type="match status" value="1"/>
</dbReference>